<protein>
    <submittedName>
        <fullName evidence="1">Retrovirus-related Pol poly from transposon</fullName>
    </submittedName>
</protein>
<reference evidence="1 2" key="1">
    <citation type="journal article" date="2018" name="Sci. Rep.">
        <title>Genomic signatures of local adaptation to the degree of environmental predictability in rotifers.</title>
        <authorList>
            <person name="Franch-Gras L."/>
            <person name="Hahn C."/>
            <person name="Garcia-Roger E.M."/>
            <person name="Carmona M.J."/>
            <person name="Serra M."/>
            <person name="Gomez A."/>
        </authorList>
    </citation>
    <scope>NUCLEOTIDE SEQUENCE [LARGE SCALE GENOMIC DNA]</scope>
    <source>
        <strain evidence="1">HYR1</strain>
    </source>
</reference>
<dbReference type="PANTHER" id="PTHR33198">
    <property type="entry name" value="ANK_REP_REGION DOMAIN-CONTAINING PROTEIN-RELATED"/>
    <property type="match status" value="1"/>
</dbReference>
<dbReference type="PANTHER" id="PTHR33198:SF20">
    <property type="entry name" value="RETROTRANSPOSON GAG DOMAIN-CONTAINING PROTEIN"/>
    <property type="match status" value="1"/>
</dbReference>
<dbReference type="STRING" id="10195.A0A3M7PZQ0"/>
<gene>
    <name evidence="1" type="ORF">BpHYR1_029840</name>
</gene>
<keyword evidence="2" id="KW-1185">Reference proteome</keyword>
<proteinExistence type="predicted"/>
<dbReference type="Proteomes" id="UP000276133">
    <property type="component" value="Unassembled WGS sequence"/>
</dbReference>
<dbReference type="OrthoDB" id="10057083at2759"/>
<dbReference type="AlphaFoldDB" id="A0A3M7PZQ0"/>
<dbReference type="CDD" id="cd00303">
    <property type="entry name" value="retropepsin_like"/>
    <property type="match status" value="1"/>
</dbReference>
<dbReference type="EMBL" id="REGN01008190">
    <property type="protein sequence ID" value="RNA04235.1"/>
    <property type="molecule type" value="Genomic_DNA"/>
</dbReference>
<name>A0A3M7PZQ0_BRAPC</name>
<organism evidence="1 2">
    <name type="scientific">Brachionus plicatilis</name>
    <name type="common">Marine rotifer</name>
    <name type="synonym">Brachionus muelleri</name>
    <dbReference type="NCBI Taxonomy" id="10195"/>
    <lineage>
        <taxon>Eukaryota</taxon>
        <taxon>Metazoa</taxon>
        <taxon>Spiralia</taxon>
        <taxon>Gnathifera</taxon>
        <taxon>Rotifera</taxon>
        <taxon>Eurotatoria</taxon>
        <taxon>Monogononta</taxon>
        <taxon>Pseudotrocha</taxon>
        <taxon>Ploima</taxon>
        <taxon>Brachionidae</taxon>
        <taxon>Brachionus</taxon>
    </lineage>
</organism>
<evidence type="ECO:0000313" key="1">
    <source>
        <dbReference type="EMBL" id="RNA04235.1"/>
    </source>
</evidence>
<comment type="caution">
    <text evidence="1">The sequence shown here is derived from an EMBL/GenBank/DDBJ whole genome shotgun (WGS) entry which is preliminary data.</text>
</comment>
<evidence type="ECO:0000313" key="2">
    <source>
        <dbReference type="Proteomes" id="UP000276133"/>
    </source>
</evidence>
<sequence>MANLLAPAPFDVEIDGGRSNGTRWSVWIRRFDLFLEASGLADNRLCIATLLHVGGEKIEEIYEAKRNIAVVKKDEKYDDVKTMLSNYFSPQKNVDMATIQFRQTFQRQGEGIDSFSVRLKTLAAACKLGTSADNEIKLQLIQGCLDKRIKLKAEQDNVNLADLLKFSQSLEFSSEAVNTNMYKKDQGSSDVCNAEEQNDDGFSIFTIKGDKQNCPRIQINVLGSSIDVGVDTQASVNANSKKTFDKMGIRPDLDKDDTVVYSFDGYEPLRSIGKFRALVFANKRSVEAEFTVFDGVRDNLLCYKTSLDLELVKIMYALTNESDGFKTKMINKFPELFSGKIGKLKDFELKFHINPRVLIAKSSESVLLNPDEQTLVVAEELPYQQILKKPSTKSKMSKNKLFGYYFPNGCTKKQNHEKN</sequence>
<accession>A0A3M7PZQ0</accession>